<sequence>MAVPITSIKKKELTQEEIKQKKLKELQSLIAEQEQALNKILEITGELDGAGVFDALKAMIKAKNEIAKIAVDQASRDPVTNLINHVLNATSVISSIDPDVTGKLAKSVKSGLHEAELYRGNEQRVSIFQLMTALNDPDTNRAVKFGLDFLKGMGKELGEEN</sequence>
<dbReference type="AlphaFoldDB" id="A0A921FYS6"/>
<reference evidence="2" key="1">
    <citation type="journal article" date="2021" name="PeerJ">
        <title>Extensive microbial diversity within the chicken gut microbiome revealed by metagenomics and culture.</title>
        <authorList>
            <person name="Gilroy R."/>
            <person name="Ravi A."/>
            <person name="Getino M."/>
            <person name="Pursley I."/>
            <person name="Horton D.L."/>
            <person name="Alikhan N.F."/>
            <person name="Baker D."/>
            <person name="Gharbi K."/>
            <person name="Hall N."/>
            <person name="Watson M."/>
            <person name="Adriaenssens E.M."/>
            <person name="Foster-Nyarko E."/>
            <person name="Jarju S."/>
            <person name="Secka A."/>
            <person name="Antonio M."/>
            <person name="Oren A."/>
            <person name="Chaudhuri R.R."/>
            <person name="La Ragione R."/>
            <person name="Hildebrand F."/>
            <person name="Pallen M.J."/>
        </authorList>
    </citation>
    <scope>NUCLEOTIDE SEQUENCE</scope>
    <source>
        <strain evidence="2">CHK171-7178</strain>
    </source>
</reference>
<evidence type="ECO:0000313" key="2">
    <source>
        <dbReference type="EMBL" id="HJF32064.1"/>
    </source>
</evidence>
<accession>A0A921FYS6</accession>
<feature type="coiled-coil region" evidence="1">
    <location>
        <begin position="16"/>
        <end position="43"/>
    </location>
</feature>
<name>A0A921FYS6_SPOPS</name>
<evidence type="ECO:0000313" key="3">
    <source>
        <dbReference type="Proteomes" id="UP000698173"/>
    </source>
</evidence>
<dbReference type="PANTHER" id="PTHR38433">
    <property type="match status" value="1"/>
</dbReference>
<comment type="caution">
    <text evidence="2">The sequence shown here is derived from an EMBL/GenBank/DDBJ whole genome shotgun (WGS) entry which is preliminary data.</text>
</comment>
<dbReference type="Pfam" id="PF07849">
    <property type="entry name" value="DUF1641"/>
    <property type="match status" value="1"/>
</dbReference>
<dbReference type="InterPro" id="IPR012440">
    <property type="entry name" value="DUF1641"/>
</dbReference>
<dbReference type="PANTHER" id="PTHR38433:SF1">
    <property type="entry name" value="DUF1641 DOMAIN-CONTAINING PROTEIN"/>
    <property type="match status" value="1"/>
</dbReference>
<gene>
    <name evidence="2" type="ORF">K8V56_09855</name>
</gene>
<reference evidence="2" key="2">
    <citation type="submission" date="2021-09" db="EMBL/GenBank/DDBJ databases">
        <authorList>
            <person name="Gilroy R."/>
        </authorList>
    </citation>
    <scope>NUCLEOTIDE SEQUENCE</scope>
    <source>
        <strain evidence="2">CHK171-7178</strain>
    </source>
</reference>
<dbReference type="Proteomes" id="UP000698173">
    <property type="component" value="Unassembled WGS sequence"/>
</dbReference>
<proteinExistence type="predicted"/>
<dbReference type="EMBL" id="DYWT01000164">
    <property type="protein sequence ID" value="HJF32064.1"/>
    <property type="molecule type" value="Genomic_DNA"/>
</dbReference>
<keyword evidence="1" id="KW-0175">Coiled coil</keyword>
<protein>
    <submittedName>
        <fullName evidence="2">DUF1641 domain-containing protein</fullName>
    </submittedName>
</protein>
<evidence type="ECO:0000256" key="1">
    <source>
        <dbReference type="SAM" id="Coils"/>
    </source>
</evidence>
<organism evidence="2 3">
    <name type="scientific">Sporosarcina psychrophila</name>
    <name type="common">Bacillus psychrophilus</name>
    <dbReference type="NCBI Taxonomy" id="1476"/>
    <lineage>
        <taxon>Bacteria</taxon>
        <taxon>Bacillati</taxon>
        <taxon>Bacillota</taxon>
        <taxon>Bacilli</taxon>
        <taxon>Bacillales</taxon>
        <taxon>Caryophanaceae</taxon>
        <taxon>Sporosarcina</taxon>
    </lineage>
</organism>